<keyword evidence="5" id="KW-0489">Methyltransferase</keyword>
<dbReference type="GO" id="GO:0032259">
    <property type="term" value="P:methylation"/>
    <property type="evidence" value="ECO:0007669"/>
    <property type="project" value="UniProtKB-KW"/>
</dbReference>
<dbReference type="GO" id="GO:0008168">
    <property type="term" value="F:methyltransferase activity"/>
    <property type="evidence" value="ECO:0007669"/>
    <property type="project" value="UniProtKB-KW"/>
</dbReference>
<dbReference type="InterPro" id="IPR029063">
    <property type="entry name" value="SAM-dependent_MTases_sf"/>
</dbReference>
<dbReference type="GO" id="GO:0003723">
    <property type="term" value="F:RNA binding"/>
    <property type="evidence" value="ECO:0007669"/>
    <property type="project" value="UniProtKB-KW"/>
</dbReference>
<dbReference type="Pfam" id="PF01479">
    <property type="entry name" value="S4"/>
    <property type="match status" value="1"/>
</dbReference>
<keyword evidence="5" id="KW-0808">Transferase</keyword>
<dbReference type="InterPro" id="IPR002942">
    <property type="entry name" value="S4_RNA-bd"/>
</dbReference>
<proteinExistence type="inferred from homology"/>
<accession>A0A6N3CD49</accession>
<dbReference type="Gene3D" id="3.10.290.10">
    <property type="entry name" value="RNA-binding S4 domain"/>
    <property type="match status" value="1"/>
</dbReference>
<dbReference type="InterPro" id="IPR002877">
    <property type="entry name" value="RNA_MeTrfase_FtsJ_dom"/>
</dbReference>
<dbReference type="CDD" id="cd00165">
    <property type="entry name" value="S4"/>
    <property type="match status" value="1"/>
</dbReference>
<dbReference type="SUPFAM" id="SSF53335">
    <property type="entry name" value="S-adenosyl-L-methionine-dependent methyltransferases"/>
    <property type="match status" value="1"/>
</dbReference>
<dbReference type="PANTHER" id="PTHR32319">
    <property type="entry name" value="BACTERIAL HEMOLYSIN-LIKE PROTEIN"/>
    <property type="match status" value="1"/>
</dbReference>
<reference evidence="5" key="1">
    <citation type="submission" date="2019-11" db="EMBL/GenBank/DDBJ databases">
        <authorList>
            <person name="Feng L."/>
        </authorList>
    </citation>
    <scope>NUCLEOTIDE SEQUENCE</scope>
    <source>
        <strain evidence="5">PgorbachiiLFYP46</strain>
    </source>
</reference>
<dbReference type="InterPro" id="IPR047048">
    <property type="entry name" value="TlyA"/>
</dbReference>
<gene>
    <name evidence="5" type="primary">tlyA</name>
    <name evidence="5" type="ORF">PGLFYP46_00253</name>
</gene>
<dbReference type="RefSeq" id="WP_156702103.1">
    <property type="nucleotide sequence ID" value="NZ_CACRUP010000021.1"/>
</dbReference>
<dbReference type="EMBL" id="CACRUP010000021">
    <property type="protein sequence ID" value="VYU11023.1"/>
    <property type="molecule type" value="Genomic_DNA"/>
</dbReference>
<keyword evidence="1 3" id="KW-0694">RNA-binding</keyword>
<evidence type="ECO:0000259" key="4">
    <source>
        <dbReference type="SMART" id="SM00363"/>
    </source>
</evidence>
<dbReference type="NCBIfam" id="TIGR00478">
    <property type="entry name" value="tly"/>
    <property type="match status" value="1"/>
</dbReference>
<evidence type="ECO:0000256" key="2">
    <source>
        <dbReference type="ARBA" id="ARBA00029460"/>
    </source>
</evidence>
<dbReference type="PIRSF" id="PIRSF005578">
    <property type="entry name" value="TlyA"/>
    <property type="match status" value="1"/>
</dbReference>
<name>A0A6N3CD49_9FIRM</name>
<dbReference type="Pfam" id="PF01728">
    <property type="entry name" value="FtsJ"/>
    <property type="match status" value="1"/>
</dbReference>
<dbReference type="AlphaFoldDB" id="A0A6N3CD49"/>
<dbReference type="PANTHER" id="PTHR32319:SF0">
    <property type="entry name" value="BACTERIAL HEMOLYSIN-LIKE PROTEIN"/>
    <property type="match status" value="1"/>
</dbReference>
<feature type="domain" description="RNA-binding S4" evidence="4">
    <location>
        <begin position="4"/>
        <end position="69"/>
    </location>
</feature>
<protein>
    <submittedName>
        <fullName evidence="5">16S/23S rRNA (Cytidine-2'-O)-methyltransferase TlyA</fullName>
        <ecNumber evidence="5">2.1.1.226</ecNumber>
    </submittedName>
</protein>
<evidence type="ECO:0000256" key="1">
    <source>
        <dbReference type="ARBA" id="ARBA00022884"/>
    </source>
</evidence>
<evidence type="ECO:0000256" key="3">
    <source>
        <dbReference type="PROSITE-ProRule" id="PRU00182"/>
    </source>
</evidence>
<organism evidence="5">
    <name type="scientific">Peptoniphilus gorbachii</name>
    <dbReference type="NCBI Taxonomy" id="411567"/>
    <lineage>
        <taxon>Bacteria</taxon>
        <taxon>Bacillati</taxon>
        <taxon>Bacillota</taxon>
        <taxon>Tissierellia</taxon>
        <taxon>Tissierellales</taxon>
        <taxon>Peptoniphilaceae</taxon>
        <taxon>Peptoniphilus</taxon>
    </lineage>
</organism>
<comment type="similarity">
    <text evidence="2">Belongs to the TlyA family.</text>
</comment>
<dbReference type="EC" id="2.1.1.226" evidence="5"/>
<dbReference type="SUPFAM" id="SSF55174">
    <property type="entry name" value="Alpha-L RNA-binding motif"/>
    <property type="match status" value="1"/>
</dbReference>
<dbReference type="InterPro" id="IPR004538">
    <property type="entry name" value="Hemolysin_A/TlyA"/>
</dbReference>
<dbReference type="SMART" id="SM00363">
    <property type="entry name" value="S4"/>
    <property type="match status" value="1"/>
</dbReference>
<dbReference type="PROSITE" id="PS50889">
    <property type="entry name" value="S4"/>
    <property type="match status" value="1"/>
</dbReference>
<evidence type="ECO:0000313" key="5">
    <source>
        <dbReference type="EMBL" id="VYU11023.1"/>
    </source>
</evidence>
<sequence>MAKKRADVLLVEKGLIDSREKAKRLIMEGKVFIGTERVEKPGMQLKEDVKIYIKGLEDTFVSRGGHKLEKMIDDYDINLLDAVCVDIGASTGGFTHCMLKHGAKKVYAIDVGYNQLDYRLRMDDRVVSLERTNIRYFDRELITEEVDFISIDVSFISLELVLPVAKEICGERGKIVALIKPQFEAGKGKVGKGGIVRDKKVHIEVIEKIIKLAEDLDLNIMALTNSPIKGTSGNIEFLIYLSNDLENSENFDASEIVNKAYESLND</sequence>
<dbReference type="Gene3D" id="3.40.50.150">
    <property type="entry name" value="Vaccinia Virus protein VP39"/>
    <property type="match status" value="1"/>
</dbReference>
<dbReference type="InterPro" id="IPR036986">
    <property type="entry name" value="S4_RNA-bd_sf"/>
</dbReference>